<dbReference type="Proteomes" id="UP000799429">
    <property type="component" value="Unassembled WGS sequence"/>
</dbReference>
<evidence type="ECO:0000313" key="1">
    <source>
        <dbReference type="EMBL" id="KAF2837263.1"/>
    </source>
</evidence>
<name>A0A9P4S6X4_9PEZI</name>
<proteinExistence type="predicted"/>
<organism evidence="1 2">
    <name type="scientific">Patellaria atrata CBS 101060</name>
    <dbReference type="NCBI Taxonomy" id="1346257"/>
    <lineage>
        <taxon>Eukaryota</taxon>
        <taxon>Fungi</taxon>
        <taxon>Dikarya</taxon>
        <taxon>Ascomycota</taxon>
        <taxon>Pezizomycotina</taxon>
        <taxon>Dothideomycetes</taxon>
        <taxon>Dothideomycetes incertae sedis</taxon>
        <taxon>Patellariales</taxon>
        <taxon>Patellariaceae</taxon>
        <taxon>Patellaria</taxon>
    </lineage>
</organism>
<reference evidence="1" key="1">
    <citation type="journal article" date="2020" name="Stud. Mycol.">
        <title>101 Dothideomycetes genomes: a test case for predicting lifestyles and emergence of pathogens.</title>
        <authorList>
            <person name="Haridas S."/>
            <person name="Albert R."/>
            <person name="Binder M."/>
            <person name="Bloem J."/>
            <person name="Labutti K."/>
            <person name="Salamov A."/>
            <person name="Andreopoulos B."/>
            <person name="Baker S."/>
            <person name="Barry K."/>
            <person name="Bills G."/>
            <person name="Bluhm B."/>
            <person name="Cannon C."/>
            <person name="Castanera R."/>
            <person name="Culley D."/>
            <person name="Daum C."/>
            <person name="Ezra D."/>
            <person name="Gonzalez J."/>
            <person name="Henrissat B."/>
            <person name="Kuo A."/>
            <person name="Liang C."/>
            <person name="Lipzen A."/>
            <person name="Lutzoni F."/>
            <person name="Magnuson J."/>
            <person name="Mondo S."/>
            <person name="Nolan M."/>
            <person name="Ohm R."/>
            <person name="Pangilinan J."/>
            <person name="Park H.-J."/>
            <person name="Ramirez L."/>
            <person name="Alfaro M."/>
            <person name="Sun H."/>
            <person name="Tritt A."/>
            <person name="Yoshinaga Y."/>
            <person name="Zwiers L.-H."/>
            <person name="Turgeon B."/>
            <person name="Goodwin S."/>
            <person name="Spatafora J."/>
            <person name="Crous P."/>
            <person name="Grigoriev I."/>
        </authorList>
    </citation>
    <scope>NUCLEOTIDE SEQUENCE</scope>
    <source>
        <strain evidence="1">CBS 101060</strain>
    </source>
</reference>
<evidence type="ECO:0000313" key="2">
    <source>
        <dbReference type="Proteomes" id="UP000799429"/>
    </source>
</evidence>
<sequence length="176" mass="19337">MSPELLIEDWIVGAATDQPQAPELKAYTEAEWGEQERFRHAIAPLLVSYPSNDLPDAAMEVICTAPSPALIDQLSNLLTPKILSEVELQDVFRKSAVRASKYVGENPRGIFTPVIQVEPSGSPLRLIVNITSPDKSTLKLGDLTLNLENTNLKNVDLEKVVVTNTKADSCVFRMPP</sequence>
<comment type="caution">
    <text evidence="1">The sequence shown here is derived from an EMBL/GenBank/DDBJ whole genome shotgun (WGS) entry which is preliminary data.</text>
</comment>
<dbReference type="EMBL" id="MU006100">
    <property type="protein sequence ID" value="KAF2837263.1"/>
    <property type="molecule type" value="Genomic_DNA"/>
</dbReference>
<keyword evidence="2" id="KW-1185">Reference proteome</keyword>
<dbReference type="AlphaFoldDB" id="A0A9P4S6X4"/>
<gene>
    <name evidence="1" type="ORF">M501DRAFT_1018172</name>
</gene>
<protein>
    <submittedName>
        <fullName evidence="1">Uncharacterized protein</fullName>
    </submittedName>
</protein>
<accession>A0A9P4S6X4</accession>